<feature type="binding site" evidence="11">
    <location>
        <position position="50"/>
    </location>
    <ligand>
        <name>substrate</name>
    </ligand>
</feature>
<dbReference type="Pfam" id="PF02110">
    <property type="entry name" value="HK"/>
    <property type="match status" value="1"/>
</dbReference>
<dbReference type="HAMAP" id="MF_00228">
    <property type="entry name" value="Thz_kinase"/>
    <property type="match status" value="1"/>
</dbReference>
<dbReference type="GO" id="GO:0005524">
    <property type="term" value="F:ATP binding"/>
    <property type="evidence" value="ECO:0007669"/>
    <property type="project" value="UniProtKB-UniRule"/>
</dbReference>
<dbReference type="RefSeq" id="WP_146828256.1">
    <property type="nucleotide sequence ID" value="NZ_BAAAYQ010000001.1"/>
</dbReference>
<comment type="function">
    <text evidence="11">Catalyzes the phosphorylation of the hydroxyl group of 4-methyl-5-beta-hydroxyethylthiazole (THZ).</text>
</comment>
<dbReference type="AlphaFoldDB" id="A0A512HY32"/>
<proteinExistence type="inferred from homology"/>
<evidence type="ECO:0000256" key="7">
    <source>
        <dbReference type="ARBA" id="ARBA00022777"/>
    </source>
</evidence>
<dbReference type="NCBIfam" id="NF006830">
    <property type="entry name" value="PRK09355.1"/>
    <property type="match status" value="1"/>
</dbReference>
<comment type="similarity">
    <text evidence="11">Belongs to the Thz kinase family.</text>
</comment>
<comment type="pathway">
    <text evidence="3 11">Cofactor biosynthesis; thiamine diphosphate biosynthesis; 4-methyl-5-(2-phosphoethyl)-thiazole from 5-(2-hydroxyethyl)-4-methylthiazole: step 1/1.</text>
</comment>
<keyword evidence="8 11" id="KW-0067">ATP-binding</keyword>
<evidence type="ECO:0000256" key="11">
    <source>
        <dbReference type="HAMAP-Rule" id="MF_00228"/>
    </source>
</evidence>
<reference evidence="12 13" key="1">
    <citation type="submission" date="2019-07" db="EMBL/GenBank/DDBJ databases">
        <title>Whole genome shotgun sequence of Aeromicrobium flavum NBRC 107625.</title>
        <authorList>
            <person name="Hosoyama A."/>
            <person name="Uohara A."/>
            <person name="Ohji S."/>
            <person name="Ichikawa N."/>
        </authorList>
    </citation>
    <scope>NUCLEOTIDE SEQUENCE [LARGE SCALE GENOMIC DNA]</scope>
    <source>
        <strain evidence="12 13">NBRC 107625</strain>
    </source>
</reference>
<evidence type="ECO:0000313" key="12">
    <source>
        <dbReference type="EMBL" id="GEO90368.1"/>
    </source>
</evidence>
<dbReference type="SUPFAM" id="SSF53613">
    <property type="entry name" value="Ribokinase-like"/>
    <property type="match status" value="1"/>
</dbReference>
<keyword evidence="7 11" id="KW-0418">Kinase</keyword>
<evidence type="ECO:0000256" key="4">
    <source>
        <dbReference type="ARBA" id="ARBA00022679"/>
    </source>
</evidence>
<evidence type="ECO:0000256" key="3">
    <source>
        <dbReference type="ARBA" id="ARBA00004868"/>
    </source>
</evidence>
<evidence type="ECO:0000313" key="13">
    <source>
        <dbReference type="Proteomes" id="UP000321769"/>
    </source>
</evidence>
<evidence type="ECO:0000256" key="9">
    <source>
        <dbReference type="ARBA" id="ARBA00022842"/>
    </source>
</evidence>
<comment type="cofactor">
    <cofactor evidence="2 11">
        <name>Mg(2+)</name>
        <dbReference type="ChEBI" id="CHEBI:18420"/>
    </cofactor>
</comment>
<keyword evidence="6 11" id="KW-0547">Nucleotide-binding</keyword>
<gene>
    <name evidence="11 12" type="primary">thiM</name>
    <name evidence="12" type="ORF">AFL01nite_26950</name>
</gene>
<keyword evidence="9 11" id="KW-0460">Magnesium</keyword>
<dbReference type="UniPathway" id="UPA00060">
    <property type="reaction ID" value="UER00139"/>
</dbReference>
<dbReference type="GO" id="GO:0004417">
    <property type="term" value="F:hydroxyethylthiazole kinase activity"/>
    <property type="evidence" value="ECO:0007669"/>
    <property type="project" value="UniProtKB-UniRule"/>
</dbReference>
<dbReference type="GO" id="GO:0009228">
    <property type="term" value="P:thiamine biosynthetic process"/>
    <property type="evidence" value="ECO:0007669"/>
    <property type="project" value="UniProtKB-KW"/>
</dbReference>
<dbReference type="PRINTS" id="PR01099">
    <property type="entry name" value="HYETHTZKNASE"/>
</dbReference>
<sequence>MTALSVPSVPADLALARLREATPLVQCITNSVVTGFTANVLLAVGAAPAMVDLPEEAGIFAGIAGGLLVNLGTPTPQQRDAARAAVVATDRWVLDPVAIGTLPVRTALAAELLQSRPAIVRGNASEIIALAGLGSGGRGVDSTAGAEEALEAATSIARSAGAVVAVSGEVDVITDGTETVRVPGGDRLLTLVTGGGCSLGATMAAFLAVCDPLSAAVAASVAHAVAAEHAARTSSGPGTFAVDFLDALAALDPSDLRDREAHLQGVS</sequence>
<dbReference type="CDD" id="cd01170">
    <property type="entry name" value="THZ_kinase"/>
    <property type="match status" value="1"/>
</dbReference>
<dbReference type="Gene3D" id="3.40.1190.20">
    <property type="match status" value="1"/>
</dbReference>
<name>A0A512HY32_9ACTN</name>
<dbReference type="InterPro" id="IPR000417">
    <property type="entry name" value="Hyethyz_kinase"/>
</dbReference>
<keyword evidence="5 11" id="KW-0479">Metal-binding</keyword>
<feature type="binding site" evidence="11">
    <location>
        <position position="121"/>
    </location>
    <ligand>
        <name>ATP</name>
        <dbReference type="ChEBI" id="CHEBI:30616"/>
    </ligand>
</feature>
<evidence type="ECO:0000256" key="5">
    <source>
        <dbReference type="ARBA" id="ARBA00022723"/>
    </source>
</evidence>
<keyword evidence="4 11" id="KW-0808">Transferase</keyword>
<evidence type="ECO:0000256" key="10">
    <source>
        <dbReference type="ARBA" id="ARBA00022977"/>
    </source>
</evidence>
<organism evidence="12 13">
    <name type="scientific">Aeromicrobium flavum</name>
    <dbReference type="NCBI Taxonomy" id="416568"/>
    <lineage>
        <taxon>Bacteria</taxon>
        <taxon>Bacillati</taxon>
        <taxon>Actinomycetota</taxon>
        <taxon>Actinomycetes</taxon>
        <taxon>Propionibacteriales</taxon>
        <taxon>Nocardioidaceae</taxon>
        <taxon>Aeromicrobium</taxon>
    </lineage>
</organism>
<evidence type="ECO:0000256" key="6">
    <source>
        <dbReference type="ARBA" id="ARBA00022741"/>
    </source>
</evidence>
<feature type="binding site" evidence="11">
    <location>
        <position position="167"/>
    </location>
    <ligand>
        <name>ATP</name>
        <dbReference type="ChEBI" id="CHEBI:30616"/>
    </ligand>
</feature>
<dbReference type="InterPro" id="IPR029056">
    <property type="entry name" value="Ribokinase-like"/>
</dbReference>
<dbReference type="EC" id="2.7.1.50" evidence="11"/>
<protein>
    <recommendedName>
        <fullName evidence="11">Hydroxyethylthiazole kinase</fullName>
        <ecNumber evidence="11">2.7.1.50</ecNumber>
    </recommendedName>
    <alternativeName>
        <fullName evidence="11">4-methyl-5-beta-hydroxyethylthiazole kinase</fullName>
        <shortName evidence="11">TH kinase</shortName>
        <shortName evidence="11">Thz kinase</shortName>
    </alternativeName>
</protein>
<dbReference type="OrthoDB" id="8909021at2"/>
<keyword evidence="13" id="KW-1185">Reference proteome</keyword>
<dbReference type="Proteomes" id="UP000321769">
    <property type="component" value="Unassembled WGS sequence"/>
</dbReference>
<evidence type="ECO:0000256" key="2">
    <source>
        <dbReference type="ARBA" id="ARBA00001946"/>
    </source>
</evidence>
<dbReference type="GO" id="GO:0000287">
    <property type="term" value="F:magnesium ion binding"/>
    <property type="evidence" value="ECO:0007669"/>
    <property type="project" value="UniProtKB-UniRule"/>
</dbReference>
<keyword evidence="10 11" id="KW-0784">Thiamine biosynthesis</keyword>
<dbReference type="GO" id="GO:0009229">
    <property type="term" value="P:thiamine diphosphate biosynthetic process"/>
    <property type="evidence" value="ECO:0007669"/>
    <property type="project" value="UniProtKB-UniRule"/>
</dbReference>
<dbReference type="PIRSF" id="PIRSF000513">
    <property type="entry name" value="Thz_kinase"/>
    <property type="match status" value="1"/>
</dbReference>
<feature type="binding site" evidence="11">
    <location>
        <position position="194"/>
    </location>
    <ligand>
        <name>substrate</name>
    </ligand>
</feature>
<accession>A0A512HY32</accession>
<dbReference type="EMBL" id="BJZQ01000018">
    <property type="protein sequence ID" value="GEO90368.1"/>
    <property type="molecule type" value="Genomic_DNA"/>
</dbReference>
<comment type="caution">
    <text evidence="12">The sequence shown here is derived from an EMBL/GenBank/DDBJ whole genome shotgun (WGS) entry which is preliminary data.</text>
</comment>
<evidence type="ECO:0000256" key="8">
    <source>
        <dbReference type="ARBA" id="ARBA00022840"/>
    </source>
</evidence>
<evidence type="ECO:0000256" key="1">
    <source>
        <dbReference type="ARBA" id="ARBA00001771"/>
    </source>
</evidence>
<comment type="catalytic activity">
    <reaction evidence="1 11">
        <text>5-(2-hydroxyethyl)-4-methylthiazole + ATP = 4-methyl-5-(2-phosphooxyethyl)-thiazole + ADP + H(+)</text>
        <dbReference type="Rhea" id="RHEA:24212"/>
        <dbReference type="ChEBI" id="CHEBI:15378"/>
        <dbReference type="ChEBI" id="CHEBI:17957"/>
        <dbReference type="ChEBI" id="CHEBI:30616"/>
        <dbReference type="ChEBI" id="CHEBI:58296"/>
        <dbReference type="ChEBI" id="CHEBI:456216"/>
        <dbReference type="EC" id="2.7.1.50"/>
    </reaction>
</comment>